<dbReference type="EMBL" id="LNXT01000006">
    <property type="protein sequence ID" value="KTC75237.1"/>
    <property type="molecule type" value="Genomic_DNA"/>
</dbReference>
<organism evidence="3 5">
    <name type="scientific">Legionella birminghamensis</name>
    <dbReference type="NCBI Taxonomy" id="28083"/>
    <lineage>
        <taxon>Bacteria</taxon>
        <taxon>Pseudomonadati</taxon>
        <taxon>Pseudomonadota</taxon>
        <taxon>Gammaproteobacteria</taxon>
        <taxon>Legionellales</taxon>
        <taxon>Legionellaceae</taxon>
        <taxon>Legionella</taxon>
    </lineage>
</organism>
<evidence type="ECO:0000313" key="2">
    <source>
        <dbReference type="EMBL" id="KTC75237.1"/>
    </source>
</evidence>
<keyword evidence="4" id="KW-1185">Reference proteome</keyword>
<feature type="compositionally biased region" description="Polar residues" evidence="1">
    <location>
        <begin position="7"/>
        <end position="41"/>
    </location>
</feature>
<evidence type="ECO:0000313" key="3">
    <source>
        <dbReference type="EMBL" id="STX31812.1"/>
    </source>
</evidence>
<dbReference type="Gene3D" id="3.30.160.170">
    <property type="entry name" value="FlaG-like"/>
    <property type="match status" value="1"/>
</dbReference>
<evidence type="ECO:0008006" key="6">
    <source>
        <dbReference type="Google" id="ProtNLM"/>
    </source>
</evidence>
<evidence type="ECO:0000313" key="4">
    <source>
        <dbReference type="Proteomes" id="UP000054735"/>
    </source>
</evidence>
<dbReference type="AlphaFoldDB" id="A0A378IAK3"/>
<evidence type="ECO:0000313" key="5">
    <source>
        <dbReference type="Proteomes" id="UP000255066"/>
    </source>
</evidence>
<dbReference type="Proteomes" id="UP000255066">
    <property type="component" value="Unassembled WGS sequence"/>
</dbReference>
<protein>
    <recommendedName>
        <fullName evidence="6">FlaG protein</fullName>
    </recommendedName>
</protein>
<dbReference type="Proteomes" id="UP000054735">
    <property type="component" value="Unassembled WGS sequence"/>
</dbReference>
<sequence length="92" mass="10125">MKIELNNIKSNSLEQESSGLHENNKNNSQVPSLTPLSSADSKQAVDKATGVLQTIVTEKLSEKVIRKMPPDEYLKLLSLVDEMISGSIDKKV</sequence>
<name>A0A378IAK3_9GAMM</name>
<evidence type="ECO:0000256" key="1">
    <source>
        <dbReference type="SAM" id="MobiDB-lite"/>
    </source>
</evidence>
<dbReference type="SUPFAM" id="SSF160214">
    <property type="entry name" value="FlaG-like"/>
    <property type="match status" value="1"/>
</dbReference>
<dbReference type="OrthoDB" id="5643171at2"/>
<dbReference type="EMBL" id="UGNW01000001">
    <property type="protein sequence ID" value="STX31812.1"/>
    <property type="molecule type" value="Genomic_DNA"/>
</dbReference>
<reference evidence="3 5" key="2">
    <citation type="submission" date="2018-06" db="EMBL/GenBank/DDBJ databases">
        <authorList>
            <consortium name="Pathogen Informatics"/>
            <person name="Doyle S."/>
        </authorList>
    </citation>
    <scope>NUCLEOTIDE SEQUENCE [LARGE SCALE GENOMIC DNA]</scope>
    <source>
        <strain evidence="3 5">NCTC12437</strain>
    </source>
</reference>
<gene>
    <name evidence="2" type="ORF">Lbir_0611</name>
    <name evidence="3" type="ORF">NCTC12437_01586</name>
</gene>
<proteinExistence type="predicted"/>
<accession>A0A378IAK3</accession>
<dbReference type="RefSeq" id="WP_058522718.1">
    <property type="nucleotide sequence ID" value="NZ_CAAAHV010000022.1"/>
</dbReference>
<feature type="region of interest" description="Disordered" evidence="1">
    <location>
        <begin position="1"/>
        <end position="43"/>
    </location>
</feature>
<dbReference type="STRING" id="28083.Lbir_0611"/>
<reference evidence="2 4" key="1">
    <citation type="submission" date="2015-11" db="EMBL/GenBank/DDBJ databases">
        <title>Genomic analysis of 38 Legionella species identifies large and diverse effector repertoires.</title>
        <authorList>
            <person name="Burstein D."/>
            <person name="Amaro F."/>
            <person name="Zusman T."/>
            <person name="Lifshitz Z."/>
            <person name="Cohen O."/>
            <person name="Gilbert J.A."/>
            <person name="Pupko T."/>
            <person name="Shuman H.A."/>
            <person name="Segal G."/>
        </authorList>
    </citation>
    <scope>NUCLEOTIDE SEQUENCE [LARGE SCALE GENOMIC DNA]</scope>
    <source>
        <strain evidence="2 4">CDC#1407-AL-14</strain>
    </source>
</reference>
<dbReference type="InterPro" id="IPR035924">
    <property type="entry name" value="FlaG-like_sf"/>
</dbReference>